<accession>A0A0N4WV35</accession>
<feature type="signal peptide" evidence="2">
    <location>
        <begin position="1"/>
        <end position="23"/>
    </location>
</feature>
<evidence type="ECO:0000256" key="2">
    <source>
        <dbReference type="SAM" id="SignalP"/>
    </source>
</evidence>
<protein>
    <submittedName>
        <fullName evidence="5">Secreted protein</fullName>
    </submittedName>
</protein>
<feature type="compositionally biased region" description="Basic and acidic residues" evidence="1">
    <location>
        <begin position="135"/>
        <end position="146"/>
    </location>
</feature>
<dbReference type="AlphaFoldDB" id="A0A0N4WV35"/>
<dbReference type="OrthoDB" id="10576874at2759"/>
<feature type="compositionally biased region" description="Polar residues" evidence="1">
    <location>
        <begin position="121"/>
        <end position="133"/>
    </location>
</feature>
<evidence type="ECO:0000313" key="3">
    <source>
        <dbReference type="EMBL" id="VDO56978.1"/>
    </source>
</evidence>
<keyword evidence="2" id="KW-0732">Signal</keyword>
<keyword evidence="4" id="KW-1185">Reference proteome</keyword>
<evidence type="ECO:0000256" key="1">
    <source>
        <dbReference type="SAM" id="MobiDB-lite"/>
    </source>
</evidence>
<dbReference type="EMBL" id="UZAF01019022">
    <property type="protein sequence ID" value="VDO56978.1"/>
    <property type="molecule type" value="Genomic_DNA"/>
</dbReference>
<dbReference type="Proteomes" id="UP000268014">
    <property type="component" value="Unassembled WGS sequence"/>
</dbReference>
<reference evidence="3 4" key="2">
    <citation type="submission" date="2018-11" db="EMBL/GenBank/DDBJ databases">
        <authorList>
            <consortium name="Pathogen Informatics"/>
        </authorList>
    </citation>
    <scope>NUCLEOTIDE SEQUENCE [LARGE SCALE GENOMIC DNA]</scope>
    <source>
        <strain evidence="3 4">MHpl1</strain>
    </source>
</reference>
<feature type="compositionally biased region" description="Polar residues" evidence="1">
    <location>
        <begin position="194"/>
        <end position="218"/>
    </location>
</feature>
<dbReference type="WBParaSite" id="HPLM_0001554701-mRNA-1">
    <property type="protein sequence ID" value="HPLM_0001554701-mRNA-1"/>
    <property type="gene ID" value="HPLM_0001554701"/>
</dbReference>
<evidence type="ECO:0000313" key="4">
    <source>
        <dbReference type="Proteomes" id="UP000268014"/>
    </source>
</evidence>
<dbReference type="OMA" id="SPFEANT"/>
<feature type="compositionally biased region" description="Low complexity" evidence="1">
    <location>
        <begin position="25"/>
        <end position="59"/>
    </location>
</feature>
<evidence type="ECO:0000313" key="5">
    <source>
        <dbReference type="WBParaSite" id="HPLM_0001554701-mRNA-1"/>
    </source>
</evidence>
<reference evidence="5" key="1">
    <citation type="submission" date="2017-02" db="UniProtKB">
        <authorList>
            <consortium name="WormBaseParasite"/>
        </authorList>
    </citation>
    <scope>IDENTIFICATION</scope>
</reference>
<organism evidence="5">
    <name type="scientific">Haemonchus placei</name>
    <name type="common">Barber's pole worm</name>
    <dbReference type="NCBI Taxonomy" id="6290"/>
    <lineage>
        <taxon>Eukaryota</taxon>
        <taxon>Metazoa</taxon>
        <taxon>Ecdysozoa</taxon>
        <taxon>Nematoda</taxon>
        <taxon>Chromadorea</taxon>
        <taxon>Rhabditida</taxon>
        <taxon>Rhabditina</taxon>
        <taxon>Rhabditomorpha</taxon>
        <taxon>Strongyloidea</taxon>
        <taxon>Trichostrongylidae</taxon>
        <taxon>Haemonchus</taxon>
    </lineage>
</organism>
<feature type="region of interest" description="Disordered" evidence="1">
    <location>
        <begin position="25"/>
        <end position="239"/>
    </location>
</feature>
<feature type="chain" id="PRO_5043124220" evidence="2">
    <location>
        <begin position="24"/>
        <end position="258"/>
    </location>
</feature>
<gene>
    <name evidence="3" type="ORF">HPLM_LOCUS15539</name>
</gene>
<feature type="compositionally biased region" description="Polar residues" evidence="1">
    <location>
        <begin position="60"/>
        <end position="94"/>
    </location>
</feature>
<sequence>MLASRFRYVVAIICILYTGGISAKKGSTKKTTTPSTTESQSTKAPNMSYISPSSSPTFSNLHQDTTSESTMTPATVEDSTPTVTSTDGPSSVWTSAEEGDDASDLTTPGEKPNPFEATTPGIGSNSSESSTPDYRSGEFDSARSNDKSNSSKLTTSDDQPVPTNRTISNDTSGSSESTAPVGGPSISVEDTPDKSLNSTDGETTTPGSKSNSSESTEPNGEPKLFVEDPRASGSQLGDSASAIGFSLLTVVVTKLILW</sequence>
<proteinExistence type="predicted"/>
<feature type="compositionally biased region" description="Polar residues" evidence="1">
    <location>
        <begin position="147"/>
        <end position="178"/>
    </location>
</feature>
<name>A0A0N4WV35_HAEPC</name>